<keyword evidence="3" id="KW-1185">Reference proteome</keyword>
<protein>
    <recommendedName>
        <fullName evidence="1">PE domain-containing protein</fullName>
    </recommendedName>
</protein>
<dbReference type="RefSeq" id="WP_198966798.1">
    <property type="nucleotide sequence ID" value="NZ_AP022572.1"/>
</dbReference>
<dbReference type="AlphaFoldDB" id="A0A7I7L8L3"/>
<dbReference type="SUPFAM" id="SSF140459">
    <property type="entry name" value="PE/PPE dimer-like"/>
    <property type="match status" value="1"/>
</dbReference>
<proteinExistence type="predicted"/>
<dbReference type="KEGG" id="msho:MSHO_11770"/>
<dbReference type="Gene3D" id="1.10.287.850">
    <property type="entry name" value="HP0062-like domain"/>
    <property type="match status" value="1"/>
</dbReference>
<evidence type="ECO:0000313" key="3">
    <source>
        <dbReference type="Proteomes" id="UP000467164"/>
    </source>
</evidence>
<sequence>MSFVLTTPELMTTAAQDLAAIRSTLGEASATAAAPTTALAAAAEDEISTGIAALFGAFGSDYQAISAQAQAFHEQLIDLLTASGGAYLSAETAATATVTTGGFPSLVANTTANLQTIADTWTNQTVPILTHAVTGYPQLISTSLASGNVLPLLAIPANLAQGSATLYQAFSSPVSLSLTSLTPSGISLGVGLGLPQLLALNALGAPVNAGLAAGASGTAIFGALQAGDTMGAISTLTDTPANIANGFLNGSQMLSMQLSLPGLSVAADIPFSGLLSPLQPLSLTATTPVLPLLNSLTITGPPVGGLVPSLVQYVPELLATSLGP</sequence>
<name>A0A7I7L8L3_9MYCO</name>
<dbReference type="EMBL" id="AP022572">
    <property type="protein sequence ID" value="BBX55832.1"/>
    <property type="molecule type" value="Genomic_DNA"/>
</dbReference>
<gene>
    <name evidence="2" type="ORF">MSHO_11770</name>
</gene>
<organism evidence="2 3">
    <name type="scientific">Mycobacterium shottsii</name>
    <dbReference type="NCBI Taxonomy" id="133549"/>
    <lineage>
        <taxon>Bacteria</taxon>
        <taxon>Bacillati</taxon>
        <taxon>Actinomycetota</taxon>
        <taxon>Actinomycetes</taxon>
        <taxon>Mycobacteriales</taxon>
        <taxon>Mycobacteriaceae</taxon>
        <taxon>Mycobacterium</taxon>
        <taxon>Mycobacterium ulcerans group</taxon>
    </lineage>
</organism>
<evidence type="ECO:0000259" key="1">
    <source>
        <dbReference type="Pfam" id="PF00934"/>
    </source>
</evidence>
<dbReference type="InterPro" id="IPR000084">
    <property type="entry name" value="PE-PGRS_N"/>
</dbReference>
<feature type="domain" description="PE" evidence="1">
    <location>
        <begin position="4"/>
        <end position="93"/>
    </location>
</feature>
<dbReference type="InterPro" id="IPR038332">
    <property type="entry name" value="PPE_sf"/>
</dbReference>
<dbReference type="Pfam" id="PF00934">
    <property type="entry name" value="PE"/>
    <property type="match status" value="1"/>
</dbReference>
<evidence type="ECO:0000313" key="2">
    <source>
        <dbReference type="EMBL" id="BBX55832.1"/>
    </source>
</evidence>
<reference evidence="2 3" key="1">
    <citation type="journal article" date="2019" name="Emerg. Microbes Infect.">
        <title>Comprehensive subspecies identification of 175 nontuberculous mycobacteria species based on 7547 genomic profiles.</title>
        <authorList>
            <person name="Matsumoto Y."/>
            <person name="Kinjo T."/>
            <person name="Motooka D."/>
            <person name="Nabeya D."/>
            <person name="Jung N."/>
            <person name="Uechi K."/>
            <person name="Horii T."/>
            <person name="Iida T."/>
            <person name="Fujita J."/>
            <person name="Nakamura S."/>
        </authorList>
    </citation>
    <scope>NUCLEOTIDE SEQUENCE [LARGE SCALE GENOMIC DNA]</scope>
    <source>
        <strain evidence="2 3">JCM 12657</strain>
    </source>
</reference>
<accession>A0A7I7L8L3</accession>
<dbReference type="Proteomes" id="UP000467164">
    <property type="component" value="Chromosome"/>
</dbReference>